<feature type="domain" description="AAA+ ATPase" evidence="19">
    <location>
        <begin position="1864"/>
        <end position="1999"/>
    </location>
</feature>
<evidence type="ECO:0000313" key="20">
    <source>
        <dbReference type="EMBL" id="KAG2387330.1"/>
    </source>
</evidence>
<dbReference type="Gene3D" id="1.20.920.20">
    <property type="match status" value="1"/>
</dbReference>
<feature type="domain" description="AAA+ ATPase" evidence="19">
    <location>
        <begin position="2466"/>
        <end position="2612"/>
    </location>
</feature>
<evidence type="ECO:0000256" key="9">
    <source>
        <dbReference type="ARBA" id="ARBA00023054"/>
    </source>
</evidence>
<evidence type="ECO:0000256" key="3">
    <source>
        <dbReference type="ARBA" id="ARBA00022490"/>
    </source>
</evidence>
<keyword evidence="13" id="KW-0966">Cell projection</keyword>
<dbReference type="FunFam" id="1.10.8.1220:FF:000001">
    <property type="entry name" value="Dynein axonemal heavy chain 5"/>
    <property type="match status" value="1"/>
</dbReference>
<dbReference type="RefSeq" id="XP_044551322.1">
    <property type="nucleotide sequence ID" value="XM_044690994.1"/>
</dbReference>
<dbReference type="Gene3D" id="3.20.180.20">
    <property type="entry name" value="Dynein heavy chain, N-terminal domain 2"/>
    <property type="match status" value="1"/>
</dbReference>
<dbReference type="Gene3D" id="1.20.1270.280">
    <property type="match status" value="1"/>
</dbReference>
<evidence type="ECO:0000313" key="21">
    <source>
        <dbReference type="Proteomes" id="UP000816034"/>
    </source>
</evidence>
<evidence type="ECO:0000256" key="4">
    <source>
        <dbReference type="ARBA" id="ARBA00022701"/>
    </source>
</evidence>
<dbReference type="GO" id="GO:0008569">
    <property type="term" value="F:minus-end-directed microtubule motor activity"/>
    <property type="evidence" value="ECO:0007669"/>
    <property type="project" value="InterPro"/>
</dbReference>
<dbReference type="Gene3D" id="1.20.58.1120">
    <property type="match status" value="1"/>
</dbReference>
<dbReference type="InterPro" id="IPR043160">
    <property type="entry name" value="Dynein_C_barrel"/>
</dbReference>
<keyword evidence="7" id="KW-0067">ATP-binding</keyword>
<dbReference type="FunFam" id="1.20.140.100:FF:000001">
    <property type="entry name" value="dynein heavy chain 17, axonemal"/>
    <property type="match status" value="1"/>
</dbReference>
<dbReference type="InterPro" id="IPR003593">
    <property type="entry name" value="AAA+_ATPase"/>
</dbReference>
<dbReference type="FunFam" id="3.40.50.300:FF:000049">
    <property type="entry name" value="Dynein, axonemal, heavy chain 5"/>
    <property type="match status" value="1"/>
</dbReference>
<protein>
    <recommendedName>
        <fullName evidence="16">Dynein-1, subspecies f</fullName>
    </recommendedName>
</protein>
<dbReference type="InterPro" id="IPR026983">
    <property type="entry name" value="DHC"/>
</dbReference>
<evidence type="ECO:0000256" key="5">
    <source>
        <dbReference type="ARBA" id="ARBA00022737"/>
    </source>
</evidence>
<dbReference type="InterPro" id="IPR024317">
    <property type="entry name" value="Dynein_heavy_chain_D4_dom"/>
</dbReference>
<dbReference type="InterPro" id="IPR043157">
    <property type="entry name" value="Dynein_AAA1S"/>
</dbReference>
<keyword evidence="8" id="KW-0243">Dynein</keyword>
<evidence type="ECO:0000256" key="13">
    <source>
        <dbReference type="ARBA" id="ARBA00023273"/>
    </source>
</evidence>
<dbReference type="SUPFAM" id="SSF52540">
    <property type="entry name" value="P-loop containing nucleoside triphosphate hydrolases"/>
    <property type="match status" value="4"/>
</dbReference>
<dbReference type="GO" id="GO:0036159">
    <property type="term" value="P:inner dynein arm assembly"/>
    <property type="evidence" value="ECO:0007669"/>
    <property type="project" value="UniProtKB-ARBA"/>
</dbReference>
<dbReference type="FunFam" id="1.10.287.2620:FF:000002">
    <property type="entry name" value="Dynein heavy chain 2, axonemal"/>
    <property type="match status" value="1"/>
</dbReference>
<keyword evidence="6" id="KW-0547">Nucleotide-binding</keyword>
<evidence type="ECO:0000256" key="7">
    <source>
        <dbReference type="ARBA" id="ARBA00022840"/>
    </source>
</evidence>
<dbReference type="FunFam" id="3.40.50.300:FF:000738">
    <property type="entry name" value="Dynein heavy chain axonemal"/>
    <property type="match status" value="1"/>
</dbReference>
<keyword evidence="11" id="KW-0505">Motor protein</keyword>
<dbReference type="Pfam" id="PF03028">
    <property type="entry name" value="Dynein_heavy"/>
    <property type="match status" value="1"/>
</dbReference>
<dbReference type="Gene3D" id="1.10.8.720">
    <property type="entry name" value="Region D6 of dynein motor"/>
    <property type="match status" value="1"/>
</dbReference>
<dbReference type="FunFam" id="3.40.50.300:FF:002141">
    <property type="entry name" value="Dynein heavy chain"/>
    <property type="match status" value="1"/>
</dbReference>
<sequence>MTNEEHTELDDGTTREQDPASEWVFDKVQQMVKINKTKWNEFKNNEEVSLKEDIIVSAEPTVAGNRKGLVFMKHNPVKINNDNYVESLFYEDLFGDPLVNLQRIVEGVYLPLLQSPKNQKGWPNVVAQDLIRQFHRFTGMLDLFIGHTKGEVILPMPPTEGIDATSLDRSLVHTFETSVIDWSKEAKKIIEMGSDKILDEMEASDKYQGPLFELDFWETKKTKLRNLVDQLSNEKVKLVVSTLEKTQSSYVTGFKKMIDELHFSLKEAEEISRYLEPLRKYFDMINDATIYIGDLTEVLKPTLYLIALVWQKCEFFTIGNLFVLIRELCNDIIYRLYNFIEPADLWGNPTKLIAEKLELSYTVCEQFKILFFQYRDNVNKTNTQKPWKFEGSKIFNRLNSFIERLHDIRTIALYVDDMMMLDKFDVGGVNGGEASSMIAQVFEDFVEQQQKIQNVTYDILDLKQTQFDKDFYKFCECINDFDKRICFVINKSLQLNPNLKFAFKFLETLEPQTRRERIRQEVESKTTGLVHIYMEELSKVSTMFNRNREEPPVLDNFPKVSGAIAWCKALRERITWPLDSLKAKPFLSGTSLMNEVMDRYNRLIVQLEKYEEEVFNCWKYLLEKNTLCHLNDNVIIRLNDSRLQVNFNSELAFCIQEVEQLGSYCSVIPTEALELFSKGDSFRLKISIMDLMVRQYNTVIQTLLEVEKPLLSDKLKEADTLIEEATHNLTWKSDIDNFISNSREVVKDLYNRTNFLKGNVKTIEKMVDSWMTISSLIITDNSAQDDLKERKSSKVLDMVSFWRKSDPPSVTNTVFAQWKAKVSSNIKRLSDVPIQSERIHQIIASSYDKICPTAITQEWEGYWKNYILFVNNIVEKGLFKAIREGLTFLINSFSSKSELLSQNNPKINSSIFITVKLELLGNDAIFTPNLIESATSVHNSVKVWVSRVLGLSTMVKRLDMSLTFEEVIAKDPSIEELKQKVFVLMNSTIKDMEALREKFCEYSMLWQEDPKDYLNRFIKSGGDDVRFNSDSDMSDSEEVAEVEGENVIASLEEFEMQILKYEKMVNEITELPDKASFGWLTVDASPIKAALSNLASKWRFTFLDYLLSDVKQTLSEFNEFVLEITTGLTQPIPKDDYPKLVEMMRYIVRFKERPEHKQKDGLFENLRETVQLLKKYGIIVPQEVVVDLDDAKNKWNDLSKVYFDVKDKLSVVQDEEIKKISKEEVQFNQLSEAFREEFLQMSPFDYSVGLEECYERIDRVNEKLIEVEDSMRELRDRQKLFGLMQNQGKIVRESRTELRLLKRIWDLASLVKWQIDEWKRIPFLKINDDELSEETKKFILELKSVDKRVKRWDVFIGLQNFVDNFMITLPMIQKLRNPGMRSRHWKQLMEKAKFEFDITNNFTLSDLLSLELHNYQEDVNEIVDRAEKEMKMEKQLKDLEAIWSDLSFDFTLHVNGVEIVKVSEDVRDNLEENQLQLQASSASRFVEFFIEEIEDWLRKLGRVDAVVTGLLDVQRKWLYLENIFIGTDDIRQQLPNDAKNFDGVDRELRSILITAKQVKNIVAFCSQPGLEDTITVLQNKLTSCEHQLSKYLETKKKAFPRFYFTSESDLLDILSKGGQSPHKILKHMPKLIQAVKTLKFKTDEQGNQSNEVISIISREDEEVKLTTPCILQGKVEDYLNDLLKAISKTLRDILSEAITTYSSNNREEWLTGYPAQVVLVTSQIFWTMEVNQAFDALEENNESAMKNYYKKQVNQLNKLITMVQGDLEKGERQKVMNLVTLDVHARDIVDKLISDNITSSQDFGWQCQLRQRWDAEHQDCIIDICDATFKYGYEYLGNGPRLVITPLTDRIYITLTQSLHLIMGGAPAGPAGTGKTETTKDLGSQLGKSVYVFNCSDQMNNESLADIFKGLASSGAWGCFDEFNRIAVEVLSVVSTQFKSILNAIRAKKDRFLFEGEEISLDPTNGVFITMNPGYLGRTELPESLKALFRPVTVVVPDLELICENMLMAEGFKEAKQLAKKFITLYSLNKDLLSKQDHYDWGLRAIKSVLVVAGTLKRSEPSMPETQVLMRALRDFNLPKIVQDDLEVFTGLINDLFPGIDPPRKVDKEFEQIAAEQIAEMKLQPEDSLVLKVVQLAELLEVRHSVFIIGPSGSGKSVCWKSLAAAKRARHEKVLVRYLDPKAITSHELYGYKNDQTDEWRDGLLSSIMKNLAEREDTDPKWIILDGDLDTEWIESMNSVMDDNRILTLANNDRIPLLSHMRLIFEISHLKYATPATVSRAGVLFIGEKDIGWQPYVASWIDTRPQVERAHLVILVDKYIPETLKFIRANFKHLIPLSDFDMVSSLFQILESLFVKYPTHGEKETIESFFAFSTIWAFMGAVVDNEKHTNKGLFDKWWRTTFKTVKFSDEYSVFDFYYNPTSKCMEPWKDIMPSYEFDVDIPVPQIMVPTEETTCIRYLMDHVVDFGKPLMLVGNAGVGKTQIIQDKLNNLDILNFSSTTINFNYYTDSESLQKFLESSLESKGGKRLGPPGNKKMIFFIDDFNMPKVDAYGTQTPIALLRQHLDYGCWYERAKWNLKEIIKVQYICGMNPTAGSFVVNPRLQRHFITLGINFPSRASLQKIYGAILSGHLKRFSSDISNLVNNIMNSVIDVHEKVVNVFPKTAHKFHYEFNLRQLSSLFEGLLRSEPSEFKDQKAGAFKFARLVAHEICRVYGDRLSSRTDVALFEKDIKGILNDKFPEFGGEAVTRKPLVFSHFVNGADGSYDEFTSMDSIRAVLEEALGRYNQTKASMDLVLFEDALEHICRINRIIKGANGNALLVGVGGSGKQSLSRLAAYIGDFEIYKIVITKEYGVNNLKEDLKIMYKKAGKGQKLVFLINDNQIIDERFLVYINDLLSTGNIPDLFASDEREEIANSLRTEVKSAGIFDISKESCWKFFINKVRKNLHVVLCFSPVGDNLRIRSRNFPAIINCTQIDFFFPWPQEALLSVADKFLRPEQAITGENHPSIVKAMSFMHEKVNEFSEKFLQDLGRHTYTTPKSYLEFIKLYKSLLFKKREHIKSLIDRLSQGIQKLRDTTQNVTKLQKQLEIQEKEVKEREAAADVILEKVKKERAIVEAENRKALTEEKNASEISQQVAQQTLECEEEVAKAKPILESAEQALKTLNRNELTELRSFKTPNKNVLLVFQAVLILLSPKNGVSKDLSWSAAQKAMAKGADKFLSLLEAYDAKNIHPHILPAIKPFMDNPDFTGEQIKKHSSASAGLCDWVRNTIEYNRVFVDVKPKFDSLEKAKIDKANAEEKLNKVRKTVSKLQKQLKKIEADYQAAEDEKNAALDIARKTQEKLDLAQRFVKALSSENARWVEEIQKLQALNNVLIGDVLLASAFISYAGSFDMHFRNDLVESWKKEMLELKIPISENVNIVDVLTNDAEIAKWGNQKLPSDKTSIENGCILLNCERWPLVIDPQLQAITWIKNQFTDIVLLRLEQHDLIEKMERAIQKGSTVLIENIKESIDAILSPVVGRNIIHSGSGKYIKLGKNEVEYNENFRLILHTKLSNPHYNPEIQAETTLINFSVTEEGLEEQLLALVVQKERSDLEEKKSELNTKKNEFKIKLKELEDNLLENLKYKGDILGNVDLISGLENTKKTSEEIKLQVLESIETEKDINSARENYRKVAKRGSMLYFLLDQLQLVEHMYKYSLGAFTVVFNRAITKTEKVENEDLFVRIEKLIDSITFSCYEYVERGLFERHKLIFITNLCFAINHDKFKPDHLDFLIKCSPDPNTPKENPFSDWLSDFSWRAIYKLNQLEGFEKLYDDIVNSGKRWKLWSMLEAPEKESLPQEWKKKSGFEKLLIIRALRPDRITQALKEFVGEIMGTKYVDSIPFSLDKIFAESRPNTPLFFILFPGADPIKTIEALGKRLGFSEENEKFVNISMGKGQEEHAERQLQRAYEIGGWVVLQNIHLMKKWLPTLERKLEKLSEGSHKDFRVFLTAEPTHHPVIPQSILQNSIKITNEPPQDLSANLHRALSNFSQEFFESSIKQSEFKTILFALCFFHAVVLGRRKFGFQGWSRSYSFNNGDLTISADVLYNYLETNDSIPWEDIRYIFGEIMYGGHITDYWDRRTCSTYLKCLLREQLFDEMELGPGFKAPSSMQSLDDYHEFINEKLPSESPALFGLHPNAEIDFLTNQAESLFSSIIRIRGESGSSSHDAIDDSTAHQIEELYNMLPDNFDLDEIASRADKKIPFVAVCLQECERMNILLTEIKTSLTELRKGLNGELTISEQMDHLRKSLSYDQVPDRWHKVAYPSRKPLNPWFEDLIKRVRQLEEWSSELTLPKVVWLSGLFNPMAFLTAIMQTSARKNGYPLDKMCIQTEVLKKTRSEIPPTPPREGCYVDGFILEGAGWDMKTGILRESDLKVLHTPMPVIHIKAVPIDKKDVKSIYECPVYITPQRGPTYIFTAQLKTKHDVSKWILGGVALLLGN</sequence>
<evidence type="ECO:0000256" key="6">
    <source>
        <dbReference type="ARBA" id="ARBA00022741"/>
    </source>
</evidence>
<keyword evidence="3" id="KW-0963">Cytoplasm</keyword>
<evidence type="ECO:0000256" key="12">
    <source>
        <dbReference type="ARBA" id="ARBA00023212"/>
    </source>
</evidence>
<dbReference type="FunFam" id="1.10.8.720:FF:000002">
    <property type="entry name" value="Dynein heavy chain 9, axonemal"/>
    <property type="match status" value="1"/>
</dbReference>
<accession>A0AA88GUU8</accession>
<dbReference type="Pfam" id="PF17852">
    <property type="entry name" value="Dynein_AAA_lid"/>
    <property type="match status" value="1"/>
</dbReference>
<evidence type="ECO:0000256" key="11">
    <source>
        <dbReference type="ARBA" id="ARBA00023175"/>
    </source>
</evidence>
<keyword evidence="9 17" id="KW-0175">Coiled coil</keyword>
<dbReference type="FunFam" id="1.10.8.710:FF:000002">
    <property type="entry name" value="dynein heavy chain 17, axonemal"/>
    <property type="match status" value="1"/>
</dbReference>
<keyword evidence="10" id="KW-0969">Cilium</keyword>
<dbReference type="FunFam" id="1.20.920.20:FF:000001">
    <property type="entry name" value="dynein heavy chain 2, axonemal"/>
    <property type="match status" value="1"/>
</dbReference>
<gene>
    <name evidence="20" type="ORF">C9374_001662</name>
</gene>
<dbReference type="PANTHER" id="PTHR45703:SF8">
    <property type="entry name" value="DYNEINS HEAVY CHAIN"/>
    <property type="match status" value="1"/>
</dbReference>
<dbReference type="GO" id="GO:0008017">
    <property type="term" value="F:microtubule binding"/>
    <property type="evidence" value="ECO:0007669"/>
    <property type="project" value="UniProtKB-ARBA"/>
</dbReference>
<dbReference type="InterPro" id="IPR035706">
    <property type="entry name" value="AAA_9"/>
</dbReference>
<dbReference type="InterPro" id="IPR041589">
    <property type="entry name" value="DNAH3_AAA_lid_1"/>
</dbReference>
<dbReference type="FunFam" id="1.20.58.1120:FF:000001">
    <property type="entry name" value="dynein heavy chain 2, axonemal"/>
    <property type="match status" value="1"/>
</dbReference>
<feature type="coiled-coil region" evidence="17">
    <location>
        <begin position="3286"/>
        <end position="3369"/>
    </location>
</feature>
<dbReference type="Pfam" id="PF12781">
    <property type="entry name" value="AAA_9"/>
    <property type="match status" value="1"/>
</dbReference>
<comment type="subcellular location">
    <subcellularLocation>
        <location evidence="1">Cytoplasm</location>
        <location evidence="1">Cytoskeleton</location>
        <location evidence="1">Cilium axoneme</location>
    </subcellularLocation>
</comment>
<comment type="subunit">
    <text evidence="15">The I1 inner arm complex (also known as the f dynein complex) is a two-headed isoform composed of two heavy chains (1-alpha and 1-beta), three intermediate chains and three light chains. I1 occupies a specific position proximal to the first radial spoke and repeats every 96 nm along the length of the axoneme.</text>
</comment>
<dbReference type="InterPro" id="IPR042222">
    <property type="entry name" value="Dynein_2_N"/>
</dbReference>
<dbReference type="Pfam" id="PF08385">
    <property type="entry name" value="DHC_N1"/>
    <property type="match status" value="1"/>
</dbReference>
<dbReference type="Gene3D" id="1.20.920.30">
    <property type="match status" value="1"/>
</dbReference>
<dbReference type="Gene3D" id="1.10.8.710">
    <property type="match status" value="1"/>
</dbReference>
<dbReference type="Pfam" id="PF12775">
    <property type="entry name" value="AAA_7"/>
    <property type="match status" value="1"/>
</dbReference>
<evidence type="ECO:0000256" key="17">
    <source>
        <dbReference type="SAM" id="Coils"/>
    </source>
</evidence>
<comment type="similarity">
    <text evidence="2">Belongs to the dynein heavy chain family.</text>
</comment>
<feature type="coiled-coil region" evidence="17">
    <location>
        <begin position="3583"/>
        <end position="3617"/>
    </location>
</feature>
<dbReference type="Pfam" id="PF18199">
    <property type="entry name" value="Dynein_C"/>
    <property type="match status" value="1"/>
</dbReference>
<comment type="caution">
    <text evidence="20">The sequence shown here is derived from an EMBL/GenBank/DDBJ whole genome shotgun (WGS) entry which is preliminary data.</text>
</comment>
<dbReference type="InterPro" id="IPR024743">
    <property type="entry name" value="Dynein_HC_stalk"/>
</dbReference>
<dbReference type="Gene3D" id="1.10.472.130">
    <property type="match status" value="1"/>
</dbReference>
<evidence type="ECO:0000256" key="2">
    <source>
        <dbReference type="ARBA" id="ARBA00008887"/>
    </source>
</evidence>
<dbReference type="Pfam" id="PF08393">
    <property type="entry name" value="DHC_N2"/>
    <property type="match status" value="1"/>
</dbReference>
<dbReference type="Gene3D" id="1.10.8.1220">
    <property type="match status" value="1"/>
</dbReference>
<evidence type="ECO:0000259" key="19">
    <source>
        <dbReference type="SMART" id="SM00382"/>
    </source>
</evidence>
<organism evidence="20 21">
    <name type="scientific">Naegleria lovaniensis</name>
    <name type="common">Amoeba</name>
    <dbReference type="NCBI Taxonomy" id="51637"/>
    <lineage>
        <taxon>Eukaryota</taxon>
        <taxon>Discoba</taxon>
        <taxon>Heterolobosea</taxon>
        <taxon>Tetramitia</taxon>
        <taxon>Eutetramitia</taxon>
        <taxon>Vahlkampfiidae</taxon>
        <taxon>Naegleria</taxon>
    </lineage>
</organism>
<dbReference type="Pfam" id="PF12774">
    <property type="entry name" value="AAA_6"/>
    <property type="match status" value="1"/>
</dbReference>
<dbReference type="Gene3D" id="6.10.140.1060">
    <property type="match status" value="1"/>
</dbReference>
<evidence type="ECO:0000256" key="18">
    <source>
        <dbReference type="SAM" id="MobiDB-lite"/>
    </source>
</evidence>
<dbReference type="InterPro" id="IPR013594">
    <property type="entry name" value="Dynein_heavy_tail"/>
</dbReference>
<evidence type="ECO:0000256" key="14">
    <source>
        <dbReference type="ARBA" id="ARBA00054075"/>
    </source>
</evidence>
<feature type="coiled-coil region" evidence="17">
    <location>
        <begin position="3072"/>
        <end position="3126"/>
    </location>
</feature>
<dbReference type="GO" id="GO:0051959">
    <property type="term" value="F:dynein light intermediate chain binding"/>
    <property type="evidence" value="ECO:0007669"/>
    <property type="project" value="InterPro"/>
</dbReference>
<proteinExistence type="inferred from homology"/>
<dbReference type="Pfam" id="PF12777">
    <property type="entry name" value="MT"/>
    <property type="match status" value="1"/>
</dbReference>
<dbReference type="InterPro" id="IPR041658">
    <property type="entry name" value="AAA_lid_11"/>
</dbReference>
<dbReference type="FunFam" id="3.20.180.20:FF:000001">
    <property type="entry name" value="Dynein axonemal heavy chain 5"/>
    <property type="match status" value="1"/>
</dbReference>
<dbReference type="FunFam" id="3.10.490.20:FF:000009">
    <property type="entry name" value="Dynein heavy chain 4"/>
    <property type="match status" value="1"/>
</dbReference>
<evidence type="ECO:0000256" key="10">
    <source>
        <dbReference type="ARBA" id="ARBA00023069"/>
    </source>
</evidence>
<name>A0AA88GUU8_NAELO</name>
<keyword evidence="21" id="KW-1185">Reference proteome</keyword>
<dbReference type="EMBL" id="PYSW02000013">
    <property type="protein sequence ID" value="KAG2387330.1"/>
    <property type="molecule type" value="Genomic_DNA"/>
</dbReference>
<dbReference type="Gene3D" id="3.10.490.20">
    <property type="match status" value="1"/>
</dbReference>
<dbReference type="Pfam" id="PF18198">
    <property type="entry name" value="AAA_lid_11"/>
    <property type="match status" value="1"/>
</dbReference>
<evidence type="ECO:0000256" key="1">
    <source>
        <dbReference type="ARBA" id="ARBA00004430"/>
    </source>
</evidence>
<feature type="coiled-coil region" evidence="17">
    <location>
        <begin position="1250"/>
        <end position="1277"/>
    </location>
</feature>
<dbReference type="Proteomes" id="UP000816034">
    <property type="component" value="Unassembled WGS sequence"/>
</dbReference>
<feature type="domain" description="AAA+ ATPase" evidence="19">
    <location>
        <begin position="2142"/>
        <end position="2271"/>
    </location>
</feature>
<dbReference type="InterPro" id="IPR035699">
    <property type="entry name" value="AAA_6"/>
</dbReference>
<dbReference type="InterPro" id="IPR042228">
    <property type="entry name" value="Dynein_linker_3"/>
</dbReference>
<dbReference type="InterPro" id="IPR041466">
    <property type="entry name" value="Dynein_AAA5_ext"/>
</dbReference>
<dbReference type="InterPro" id="IPR004273">
    <property type="entry name" value="Dynein_heavy_D6_P-loop"/>
</dbReference>
<keyword evidence="12" id="KW-0206">Cytoskeleton</keyword>
<keyword evidence="5" id="KW-0677">Repeat</keyword>
<evidence type="ECO:0000256" key="15">
    <source>
        <dbReference type="ARBA" id="ARBA00063032"/>
    </source>
</evidence>
<feature type="region of interest" description="Disordered" evidence="18">
    <location>
        <begin position="1"/>
        <end position="20"/>
    </location>
</feature>
<keyword evidence="4" id="KW-0493">Microtubule</keyword>
<dbReference type="Gene3D" id="1.20.140.100">
    <property type="entry name" value="Dynein heavy chain, N-terminal domain 2"/>
    <property type="match status" value="1"/>
</dbReference>
<reference evidence="20 21" key="1">
    <citation type="journal article" date="2018" name="BMC Genomics">
        <title>The genome of Naegleria lovaniensis, the basis for a comparative approach to unravel pathogenicity factors of the human pathogenic amoeba N. fowleri.</title>
        <authorList>
            <person name="Liechti N."/>
            <person name="Schurch N."/>
            <person name="Bruggmann R."/>
            <person name="Wittwer M."/>
        </authorList>
    </citation>
    <scope>NUCLEOTIDE SEQUENCE [LARGE SCALE GENOMIC DNA]</scope>
    <source>
        <strain evidence="20 21">ATCC 30569</strain>
    </source>
</reference>
<dbReference type="Pfam" id="PF12780">
    <property type="entry name" value="AAA_8"/>
    <property type="match status" value="1"/>
</dbReference>
<dbReference type="InterPro" id="IPR042219">
    <property type="entry name" value="AAA_lid_11_sf"/>
</dbReference>
<dbReference type="PANTHER" id="PTHR45703">
    <property type="entry name" value="DYNEIN HEAVY CHAIN"/>
    <property type="match status" value="1"/>
</dbReference>
<dbReference type="GO" id="GO:0005524">
    <property type="term" value="F:ATP binding"/>
    <property type="evidence" value="ECO:0007669"/>
    <property type="project" value="UniProtKB-KW"/>
</dbReference>
<dbReference type="InterPro" id="IPR027417">
    <property type="entry name" value="P-loop_NTPase"/>
</dbReference>
<dbReference type="GO" id="GO:0045505">
    <property type="term" value="F:dynein intermediate chain binding"/>
    <property type="evidence" value="ECO:0007669"/>
    <property type="project" value="InterPro"/>
</dbReference>
<evidence type="ECO:0000256" key="8">
    <source>
        <dbReference type="ARBA" id="ARBA00023017"/>
    </source>
</evidence>
<dbReference type="InterPro" id="IPR013602">
    <property type="entry name" value="Dynein_heavy_linker"/>
</dbReference>
<dbReference type="Gene3D" id="1.10.287.2620">
    <property type="match status" value="1"/>
</dbReference>
<dbReference type="Gene3D" id="3.40.50.300">
    <property type="entry name" value="P-loop containing nucleotide triphosphate hydrolases"/>
    <property type="match status" value="5"/>
</dbReference>
<dbReference type="GO" id="GO:0060294">
    <property type="term" value="P:cilium movement involved in cell motility"/>
    <property type="evidence" value="ECO:0007669"/>
    <property type="project" value="UniProtKB-ARBA"/>
</dbReference>
<dbReference type="Pfam" id="PF17857">
    <property type="entry name" value="AAA_lid_1"/>
    <property type="match status" value="1"/>
</dbReference>
<evidence type="ECO:0000256" key="16">
    <source>
        <dbReference type="ARBA" id="ARBA00077719"/>
    </source>
</evidence>
<dbReference type="FunFam" id="3.40.50.300:FF:000153">
    <property type="entry name" value="Dynein axonemal heavy chain 1"/>
    <property type="match status" value="1"/>
</dbReference>
<comment type="function">
    <text evidence="14">Force generating protein of eukaryotic cilia and flagella. Produces force towards the minus ends of microtubules. Dynein has ATPase activity; the force-producing power stroke is thought to occur on release of ADP. Required for assembly of the I1 inner arm complex and its targeting to the appropriate axoneme location. Also required for phototaxis.</text>
</comment>
<dbReference type="SMART" id="SM00382">
    <property type="entry name" value="AAA"/>
    <property type="match status" value="3"/>
</dbReference>
<dbReference type="GeneID" id="68094118"/>
<dbReference type="GO" id="GO:0005874">
    <property type="term" value="C:microtubule"/>
    <property type="evidence" value="ECO:0007669"/>
    <property type="project" value="UniProtKB-KW"/>
</dbReference>
<dbReference type="InterPro" id="IPR041228">
    <property type="entry name" value="Dynein_C"/>
</dbReference>
<dbReference type="GO" id="GO:0036156">
    <property type="term" value="C:inner dynein arm"/>
    <property type="evidence" value="ECO:0007669"/>
    <property type="project" value="UniProtKB-ARBA"/>
</dbReference>